<dbReference type="KEGG" id="bthg:MS2017_1028"/>
<reference evidence="13 17" key="4">
    <citation type="submission" date="2020-05" db="EMBL/GenBank/DDBJ databases">
        <authorList>
            <person name="Petersen J."/>
            <person name="Sayavedra L."/>
        </authorList>
    </citation>
    <scope>NUCLEOTIDE SEQUENCE [LARGE SCALE GENOMIC DNA]</scope>
    <source>
        <strain evidence="13">B thermophilus SOXS</strain>
    </source>
</reference>
<dbReference type="InterPro" id="IPR045864">
    <property type="entry name" value="aa-tRNA-synth_II/BPL/LPL"/>
</dbReference>
<dbReference type="Proteomes" id="UP000643672">
    <property type="component" value="Unassembled WGS sequence"/>
</dbReference>
<dbReference type="UniPathway" id="UPA00538">
    <property type="reaction ID" value="UER00592"/>
</dbReference>
<dbReference type="NCBIfam" id="NF010922">
    <property type="entry name" value="PRK14342.1"/>
    <property type="match status" value="1"/>
</dbReference>
<reference evidence="14" key="2">
    <citation type="journal article" date="2017" name="Stand. Genomic Sci.">
        <title>Genome sequence of the sulfur-oxidizing Bathymodiolus thermophilus gill endosymbiont.</title>
        <authorList>
            <person name="Ponnudurai R."/>
            <person name="Sayavedra L."/>
            <person name="Kleiner M."/>
            <person name="Heiden S.E."/>
            <person name="Thurmer A."/>
            <person name="Felbeck H."/>
            <person name="Schluter R."/>
            <person name="Sievert S.M."/>
            <person name="Daniel R."/>
            <person name="Schweder T."/>
            <person name="Markert S."/>
        </authorList>
    </citation>
    <scope>NUCLEOTIDE SEQUENCE</scope>
    <source>
        <strain evidence="14">BAT/CrabSpa'14</strain>
    </source>
</reference>
<gene>
    <name evidence="6" type="primary">lipB</name>
    <name evidence="14" type="ORF">BGC33_07050</name>
    <name evidence="12" type="ORF">MS2017_1028</name>
    <name evidence="13" type="ORF">THERMOS_1637</name>
</gene>
<dbReference type="CDD" id="cd16444">
    <property type="entry name" value="LipB"/>
    <property type="match status" value="1"/>
</dbReference>
<evidence type="ECO:0000256" key="6">
    <source>
        <dbReference type="HAMAP-Rule" id="MF_00013"/>
    </source>
</evidence>
<dbReference type="AlphaFoldDB" id="A0A1J5TXL6"/>
<evidence type="ECO:0000256" key="1">
    <source>
        <dbReference type="ARBA" id="ARBA00004821"/>
    </source>
</evidence>
<comment type="function">
    <text evidence="5 6 7">Catalyzes the transfer of endogenously produced octanoic acid from octanoyl-acyl-carrier-protein onto the lipoyl domains of lipoate-dependent enzymes. Lipoyl-ACP can also act as a substrate although octanoyl-ACP is likely to be the physiological substrate.</text>
</comment>
<dbReference type="Proteomes" id="UP000278334">
    <property type="component" value="Chromosome"/>
</dbReference>
<feature type="binding site" evidence="6 9">
    <location>
        <begin position="129"/>
        <end position="131"/>
    </location>
    <ligand>
        <name>substrate</name>
    </ligand>
</feature>
<keyword evidence="3 6" id="KW-0808">Transferase</keyword>
<dbReference type="SUPFAM" id="SSF55681">
    <property type="entry name" value="Class II aaRS and biotin synthetases"/>
    <property type="match status" value="1"/>
</dbReference>
<comment type="miscellaneous">
    <text evidence="6">In the reaction, the free carboxyl group of octanoic acid is attached via an amide linkage to the epsilon-amino group of a specific lysine residue of lipoyl domains of lipoate-dependent enzymes.</text>
</comment>
<keyword evidence="17" id="KW-1185">Reference proteome</keyword>
<dbReference type="PROSITE" id="PS01313">
    <property type="entry name" value="LIPB"/>
    <property type="match status" value="1"/>
</dbReference>
<dbReference type="GO" id="GO:0009249">
    <property type="term" value="P:protein lipoylation"/>
    <property type="evidence" value="ECO:0007669"/>
    <property type="project" value="InterPro"/>
</dbReference>
<feature type="site" description="Lowers pKa of active site Cys" evidence="6 10">
    <location>
        <position position="113"/>
    </location>
</feature>
<evidence type="ECO:0000256" key="9">
    <source>
        <dbReference type="PIRSR" id="PIRSR016262-2"/>
    </source>
</evidence>
<name>A0A1J5TXL6_9GAMM</name>
<feature type="binding site" evidence="6 9">
    <location>
        <begin position="49"/>
        <end position="56"/>
    </location>
    <ligand>
        <name>substrate</name>
    </ligand>
</feature>
<reference evidence="12 16" key="3">
    <citation type="submission" date="2017-11" db="EMBL/GenBank/DDBJ databases">
        <title>Genome sequence of the bacterial symbiont EPR9N from a vent mussel Bathymodiolus thermophilus.</title>
        <authorList>
            <person name="Won Y.-J."/>
        </authorList>
    </citation>
    <scope>NUCLEOTIDE SEQUENCE [LARGE SCALE GENOMIC DNA]</scope>
    <source>
        <strain evidence="12 16">EPR9N</strain>
    </source>
</reference>
<feature type="active site" description="Acyl-thioester intermediate" evidence="6 8">
    <location>
        <position position="147"/>
    </location>
</feature>
<comment type="subcellular location">
    <subcellularLocation>
        <location evidence="6">Cytoplasm</location>
    </subcellularLocation>
</comment>
<dbReference type="PROSITE" id="PS51733">
    <property type="entry name" value="BPL_LPL_CATALYTIC"/>
    <property type="match status" value="1"/>
</dbReference>
<reference evidence="15" key="1">
    <citation type="submission" date="2016-09" db="EMBL/GenBank/DDBJ databases">
        <title>Genome Sequence of Bathymodiolus thermophilus sulfur-oxidizing gill endosymbiont.</title>
        <authorList>
            <person name="Ponnudurai R."/>
            <person name="Kleiner M."/>
            <person name="Sayavedra L."/>
            <person name="Thuermer A."/>
            <person name="Felbeck H."/>
            <person name="Schlueter R."/>
            <person name="Schweder T."/>
            <person name="Markert S."/>
        </authorList>
    </citation>
    <scope>NUCLEOTIDE SEQUENCE [LARGE SCALE GENOMIC DNA]</scope>
    <source>
        <strain evidence="15">BAT/CrabSpa'14</strain>
    </source>
</reference>
<dbReference type="InterPro" id="IPR004143">
    <property type="entry name" value="BPL_LPL_catalytic"/>
</dbReference>
<dbReference type="PANTHER" id="PTHR10993">
    <property type="entry name" value="OCTANOYLTRANSFERASE"/>
    <property type="match status" value="1"/>
</dbReference>
<evidence type="ECO:0000313" key="16">
    <source>
        <dbReference type="Proteomes" id="UP000278334"/>
    </source>
</evidence>
<evidence type="ECO:0000256" key="2">
    <source>
        <dbReference type="ARBA" id="ARBA00022490"/>
    </source>
</evidence>
<dbReference type="NCBIfam" id="TIGR00214">
    <property type="entry name" value="lipB"/>
    <property type="match status" value="1"/>
</dbReference>
<evidence type="ECO:0000259" key="11">
    <source>
        <dbReference type="PROSITE" id="PS51733"/>
    </source>
</evidence>
<sequence>MQAFSANRQVDTEDELWIVEHPPIFTQGISGKAEHLLQHSDIPVVQSDRGGQITYHAPGQLIVYCLIDLKRLGIGVKKMVSLMEMAIIEVLSHHNIHSQTKNGAPGVYVEGAKIAALGLKVKNGRTYHGLSLNVDMDLSPFSHINPCGYQDLAVTQLADLTDNIKIGTIANELTQTLKKYVTRS</sequence>
<evidence type="ECO:0000313" key="15">
    <source>
        <dbReference type="Proteomes" id="UP000182798"/>
    </source>
</evidence>
<organism evidence="14 15">
    <name type="scientific">Bathymodiolus thermophilus thioautotrophic gill symbiont</name>
    <dbReference type="NCBI Taxonomy" id="2360"/>
    <lineage>
        <taxon>Bacteria</taxon>
        <taxon>Pseudomonadati</taxon>
        <taxon>Pseudomonadota</taxon>
        <taxon>Gammaproteobacteria</taxon>
        <taxon>sulfur-oxidizing symbionts</taxon>
    </lineage>
</organism>
<dbReference type="GO" id="GO:0033819">
    <property type="term" value="F:lipoyl(octanoyl) transferase activity"/>
    <property type="evidence" value="ECO:0007669"/>
    <property type="project" value="UniProtKB-EC"/>
</dbReference>
<dbReference type="Gene3D" id="3.30.930.10">
    <property type="entry name" value="Bira Bifunctional Protein, Domain 2"/>
    <property type="match status" value="1"/>
</dbReference>
<keyword evidence="2 6" id="KW-0963">Cytoplasm</keyword>
<feature type="binding site" evidence="6 9">
    <location>
        <begin position="116"/>
        <end position="118"/>
    </location>
    <ligand>
        <name>substrate</name>
    </ligand>
</feature>
<protein>
    <recommendedName>
        <fullName evidence="6 7">Octanoyltransferase</fullName>
        <ecNumber evidence="6 7">2.3.1.181</ecNumber>
    </recommendedName>
    <alternativeName>
        <fullName evidence="6">Lipoate-protein ligase B</fullName>
    </alternativeName>
    <alternativeName>
        <fullName evidence="6">Lipoyl/octanoyl transferase</fullName>
    </alternativeName>
    <alternativeName>
        <fullName evidence="6">Octanoyl-[acyl-carrier-protein]-protein N-octanoyltransferase</fullName>
    </alternativeName>
</protein>
<evidence type="ECO:0000256" key="7">
    <source>
        <dbReference type="PIRNR" id="PIRNR016262"/>
    </source>
</evidence>
<dbReference type="InterPro" id="IPR020605">
    <property type="entry name" value="Octanoyltransferase_CS"/>
</dbReference>
<comment type="pathway">
    <text evidence="1 6 7">Protein modification; protein lipoylation via endogenous pathway; protein N(6)-(lipoyl)lysine from octanoyl-[acyl-carrier-protein]: step 1/2.</text>
</comment>
<dbReference type="PIRSF" id="PIRSF016262">
    <property type="entry name" value="LPLase"/>
    <property type="match status" value="1"/>
</dbReference>
<dbReference type="EMBL" id="CAESAQ020000076">
    <property type="protein sequence ID" value="CAB5502614.1"/>
    <property type="molecule type" value="Genomic_DNA"/>
</dbReference>
<dbReference type="Proteomes" id="UP000182798">
    <property type="component" value="Unassembled WGS sequence"/>
</dbReference>
<keyword evidence="4 6" id="KW-0012">Acyltransferase</keyword>
<evidence type="ECO:0000313" key="14">
    <source>
        <dbReference type="EMBL" id="OIR25544.1"/>
    </source>
</evidence>
<evidence type="ECO:0000313" key="17">
    <source>
        <dbReference type="Proteomes" id="UP000643672"/>
    </source>
</evidence>
<feature type="domain" description="BPL/LPL catalytic" evidence="11">
    <location>
        <begin position="10"/>
        <end position="184"/>
    </location>
</feature>
<dbReference type="EMBL" id="CP024634">
    <property type="protein sequence ID" value="AYQ56739.1"/>
    <property type="molecule type" value="Genomic_DNA"/>
</dbReference>
<dbReference type="InterPro" id="IPR000544">
    <property type="entry name" value="Octanoyltransferase"/>
</dbReference>
<dbReference type="EMBL" id="MIQH01000225">
    <property type="protein sequence ID" value="OIR25544.1"/>
    <property type="molecule type" value="Genomic_DNA"/>
</dbReference>
<proteinExistence type="inferred from homology"/>
<evidence type="ECO:0000256" key="4">
    <source>
        <dbReference type="ARBA" id="ARBA00023315"/>
    </source>
</evidence>
<evidence type="ECO:0000256" key="10">
    <source>
        <dbReference type="PIRSR" id="PIRSR016262-3"/>
    </source>
</evidence>
<dbReference type="FunFam" id="3.30.930.10:FF:000020">
    <property type="entry name" value="Octanoyltransferase"/>
    <property type="match status" value="1"/>
</dbReference>
<evidence type="ECO:0000256" key="8">
    <source>
        <dbReference type="PIRSR" id="PIRSR016262-1"/>
    </source>
</evidence>
<evidence type="ECO:0000313" key="13">
    <source>
        <dbReference type="EMBL" id="CAB5502614.1"/>
    </source>
</evidence>
<comment type="similarity">
    <text evidence="6 7">Belongs to the LipB family.</text>
</comment>
<dbReference type="PANTHER" id="PTHR10993:SF7">
    <property type="entry name" value="LIPOYLTRANSFERASE 2, MITOCHONDRIAL-RELATED"/>
    <property type="match status" value="1"/>
</dbReference>
<dbReference type="GO" id="GO:0005737">
    <property type="term" value="C:cytoplasm"/>
    <property type="evidence" value="ECO:0007669"/>
    <property type="project" value="UniProtKB-SubCell"/>
</dbReference>
<dbReference type="EC" id="2.3.1.181" evidence="6 7"/>
<evidence type="ECO:0000313" key="12">
    <source>
        <dbReference type="EMBL" id="AYQ56739.1"/>
    </source>
</evidence>
<comment type="catalytic activity">
    <reaction evidence="6 7">
        <text>octanoyl-[ACP] + L-lysyl-[protein] = N(6)-octanoyl-L-lysyl-[protein] + holo-[ACP] + H(+)</text>
        <dbReference type="Rhea" id="RHEA:17665"/>
        <dbReference type="Rhea" id="RHEA-COMP:9636"/>
        <dbReference type="Rhea" id="RHEA-COMP:9685"/>
        <dbReference type="Rhea" id="RHEA-COMP:9752"/>
        <dbReference type="Rhea" id="RHEA-COMP:9928"/>
        <dbReference type="ChEBI" id="CHEBI:15378"/>
        <dbReference type="ChEBI" id="CHEBI:29969"/>
        <dbReference type="ChEBI" id="CHEBI:64479"/>
        <dbReference type="ChEBI" id="CHEBI:78463"/>
        <dbReference type="ChEBI" id="CHEBI:78809"/>
        <dbReference type="EC" id="2.3.1.181"/>
    </reaction>
</comment>
<dbReference type="Pfam" id="PF21948">
    <property type="entry name" value="LplA-B_cat"/>
    <property type="match status" value="1"/>
</dbReference>
<dbReference type="HAMAP" id="MF_00013">
    <property type="entry name" value="LipB"/>
    <property type="match status" value="1"/>
</dbReference>
<evidence type="ECO:0000256" key="3">
    <source>
        <dbReference type="ARBA" id="ARBA00022679"/>
    </source>
</evidence>
<evidence type="ECO:0000256" key="5">
    <source>
        <dbReference type="ARBA" id="ARBA00024732"/>
    </source>
</evidence>
<accession>A0A1J5TXL6</accession>